<gene>
    <name evidence="1" type="ORF">VE01_09723</name>
</gene>
<name>A0A1B8GA49_9PEZI</name>
<dbReference type="GeneID" id="28843109"/>
<proteinExistence type="predicted"/>
<accession>A0A1B8GA49</accession>
<evidence type="ECO:0000313" key="1">
    <source>
        <dbReference type="EMBL" id="OBT92719.1"/>
    </source>
</evidence>
<organism evidence="1 2">
    <name type="scientific">Pseudogymnoascus verrucosus</name>
    <dbReference type="NCBI Taxonomy" id="342668"/>
    <lineage>
        <taxon>Eukaryota</taxon>
        <taxon>Fungi</taxon>
        <taxon>Dikarya</taxon>
        <taxon>Ascomycota</taxon>
        <taxon>Pezizomycotina</taxon>
        <taxon>Leotiomycetes</taxon>
        <taxon>Thelebolales</taxon>
        <taxon>Thelebolaceae</taxon>
        <taxon>Pseudogymnoascus</taxon>
    </lineage>
</organism>
<dbReference type="EMBL" id="KV460263">
    <property type="protein sequence ID" value="OBT92719.1"/>
    <property type="molecule type" value="Genomic_DNA"/>
</dbReference>
<dbReference type="RefSeq" id="XP_018126452.1">
    <property type="nucleotide sequence ID" value="XM_018279134.2"/>
</dbReference>
<reference evidence="2" key="2">
    <citation type="journal article" date="2018" name="Nat. Commun.">
        <title>Extreme sensitivity to ultraviolet light in the fungal pathogen causing white-nose syndrome of bats.</title>
        <authorList>
            <person name="Palmer J.M."/>
            <person name="Drees K.P."/>
            <person name="Foster J.T."/>
            <person name="Lindner D.L."/>
        </authorList>
    </citation>
    <scope>NUCLEOTIDE SEQUENCE [LARGE SCALE GENOMIC DNA]</scope>
    <source>
        <strain evidence="2">UAMH 10579</strain>
    </source>
</reference>
<protein>
    <submittedName>
        <fullName evidence="1">Uncharacterized protein</fullName>
    </submittedName>
</protein>
<dbReference type="Proteomes" id="UP000091956">
    <property type="component" value="Unassembled WGS sequence"/>
</dbReference>
<evidence type="ECO:0000313" key="2">
    <source>
        <dbReference type="Proteomes" id="UP000091956"/>
    </source>
</evidence>
<sequence length="149" mass="17859">MASTREDPTLEEPFWNDEMKEQCDQAKSFWKLWIGRQCGKCLRFHLTEEEIEILKEHQENFEDSRTLFSGVHKLLAVDIANRTEYYETCRIRSKWGEMHEVALFTMDVKKKYRHATGKRRKALWEYQCKTEQLSVEMDDIAEIKCMIDA</sequence>
<dbReference type="OrthoDB" id="3430190at2759"/>
<keyword evidence="2" id="KW-1185">Reference proteome</keyword>
<dbReference type="STRING" id="342668.A0A1B8GA49"/>
<dbReference type="AlphaFoldDB" id="A0A1B8GA49"/>
<reference evidence="1 2" key="1">
    <citation type="submission" date="2016-03" db="EMBL/GenBank/DDBJ databases">
        <title>Comparative genomics of Pseudogymnoascus destructans, the fungus causing white-nose syndrome of bats.</title>
        <authorList>
            <person name="Palmer J.M."/>
            <person name="Drees K.P."/>
            <person name="Foster J.T."/>
            <person name="Lindner D.L."/>
        </authorList>
    </citation>
    <scope>NUCLEOTIDE SEQUENCE [LARGE SCALE GENOMIC DNA]</scope>
    <source>
        <strain evidence="1 2">UAMH 10579</strain>
    </source>
</reference>